<accession>A0A814DAW6</accession>
<dbReference type="InterPro" id="IPR029044">
    <property type="entry name" value="Nucleotide-diphossugar_trans"/>
</dbReference>
<keyword evidence="12" id="KW-1185">Reference proteome</keyword>
<comment type="similarity">
    <text evidence="2 10">Belongs to the glycosyltransferase 31 family.</text>
</comment>
<evidence type="ECO:0000256" key="8">
    <source>
        <dbReference type="ARBA" id="ARBA00023034"/>
    </source>
</evidence>
<sequence>MAPRLRPIIPRRYSLRFYLKCTVLILIIYYVNLLLGLTHYIWSEKSFEEEYGAQMIHIDPVKVEDDPEAMLGPPKNTLSTQFLISNEYLCARSLDPETQLYPHVLILVKSSSDNFRERQAIRLTWGDRNRLKTKGDFRLAFVLGTDVHNRSIEDEANQYGDIIQIDKNDYYYYSSYKMIMMLRWMTSYCTSQSHRTSYLDLRNYVLFVDDDYYVDTDALLSYISRLDRDPDITTYERRTFITGEVIEQSRPHRSASDRYFVSLNDYPYDRYPAYVSSGCFLMTRYNARLFYIASKYVHLFSFDHIYMALIAYSMSINPIPNNDLFLTSTSLSMSEKILSARWRDIFKRKDDLHTGKPPICMHGYSAEKLIDIWEFIHRMNITA</sequence>
<keyword evidence="7 10" id="KW-1133">Transmembrane helix</keyword>
<gene>
    <name evidence="11" type="ORF">XAT740_LOCUS10761</name>
</gene>
<dbReference type="PANTHER" id="PTHR11214">
    <property type="entry name" value="BETA-1,3-N-ACETYLGLUCOSAMINYLTRANSFERASE"/>
    <property type="match status" value="1"/>
</dbReference>
<dbReference type="Proteomes" id="UP000663828">
    <property type="component" value="Unassembled WGS sequence"/>
</dbReference>
<keyword evidence="9 10" id="KW-0472">Membrane</keyword>
<dbReference type="GO" id="GO:0008194">
    <property type="term" value="F:UDP-glycosyltransferase activity"/>
    <property type="evidence" value="ECO:0007669"/>
    <property type="project" value="TreeGrafter"/>
</dbReference>
<dbReference type="GO" id="GO:0000139">
    <property type="term" value="C:Golgi membrane"/>
    <property type="evidence" value="ECO:0007669"/>
    <property type="project" value="UniProtKB-SubCell"/>
</dbReference>
<dbReference type="AlphaFoldDB" id="A0A814DAW6"/>
<evidence type="ECO:0000256" key="7">
    <source>
        <dbReference type="ARBA" id="ARBA00022989"/>
    </source>
</evidence>
<dbReference type="PANTHER" id="PTHR11214:SF349">
    <property type="entry name" value="BETA-1,3-GALACTOSYLTRANSFERASE BRN"/>
    <property type="match status" value="1"/>
</dbReference>
<reference evidence="11" key="1">
    <citation type="submission" date="2021-02" db="EMBL/GenBank/DDBJ databases">
        <authorList>
            <person name="Nowell W R."/>
        </authorList>
    </citation>
    <scope>NUCLEOTIDE SEQUENCE</scope>
</reference>
<evidence type="ECO:0000256" key="10">
    <source>
        <dbReference type="RuleBase" id="RU363063"/>
    </source>
</evidence>
<dbReference type="EMBL" id="CAJNOR010000579">
    <property type="protein sequence ID" value="CAF0952833.1"/>
    <property type="molecule type" value="Genomic_DNA"/>
</dbReference>
<name>A0A814DAW6_ADIRI</name>
<evidence type="ECO:0000256" key="5">
    <source>
        <dbReference type="ARBA" id="ARBA00022692"/>
    </source>
</evidence>
<dbReference type="Gene3D" id="3.90.550.50">
    <property type="match status" value="1"/>
</dbReference>
<proteinExistence type="inferred from homology"/>
<dbReference type="SUPFAM" id="SSF53448">
    <property type="entry name" value="Nucleotide-diphospho-sugar transferases"/>
    <property type="match status" value="1"/>
</dbReference>
<keyword evidence="6 10" id="KW-0735">Signal-anchor</keyword>
<keyword evidence="4" id="KW-0808">Transferase</keyword>
<dbReference type="InterPro" id="IPR002659">
    <property type="entry name" value="Glyco_trans_31"/>
</dbReference>
<comment type="subcellular location">
    <subcellularLocation>
        <location evidence="1 10">Golgi apparatus membrane</location>
        <topology evidence="1 10">Single-pass type II membrane protein</topology>
    </subcellularLocation>
</comment>
<evidence type="ECO:0000256" key="1">
    <source>
        <dbReference type="ARBA" id="ARBA00004323"/>
    </source>
</evidence>
<keyword evidence="8 10" id="KW-0333">Golgi apparatus</keyword>
<dbReference type="Pfam" id="PF01762">
    <property type="entry name" value="Galactosyl_T"/>
    <property type="match status" value="1"/>
</dbReference>
<keyword evidence="5 10" id="KW-0812">Transmembrane</keyword>
<evidence type="ECO:0000256" key="3">
    <source>
        <dbReference type="ARBA" id="ARBA00022676"/>
    </source>
</evidence>
<evidence type="ECO:0000313" key="12">
    <source>
        <dbReference type="Proteomes" id="UP000663828"/>
    </source>
</evidence>
<dbReference type="GO" id="GO:0006493">
    <property type="term" value="P:protein O-linked glycosylation"/>
    <property type="evidence" value="ECO:0007669"/>
    <property type="project" value="TreeGrafter"/>
</dbReference>
<protein>
    <recommendedName>
        <fullName evidence="10">Hexosyltransferase</fullName>
        <ecNumber evidence="10">2.4.1.-</ecNumber>
    </recommendedName>
</protein>
<dbReference type="GO" id="GO:0016758">
    <property type="term" value="F:hexosyltransferase activity"/>
    <property type="evidence" value="ECO:0007669"/>
    <property type="project" value="InterPro"/>
</dbReference>
<evidence type="ECO:0000313" key="11">
    <source>
        <dbReference type="EMBL" id="CAF0952833.1"/>
    </source>
</evidence>
<feature type="transmembrane region" description="Helical" evidence="10">
    <location>
        <begin position="21"/>
        <end position="42"/>
    </location>
</feature>
<evidence type="ECO:0000256" key="2">
    <source>
        <dbReference type="ARBA" id="ARBA00008661"/>
    </source>
</evidence>
<dbReference type="EC" id="2.4.1.-" evidence="10"/>
<keyword evidence="3 10" id="KW-0328">Glycosyltransferase</keyword>
<organism evidence="11 12">
    <name type="scientific">Adineta ricciae</name>
    <name type="common">Rotifer</name>
    <dbReference type="NCBI Taxonomy" id="249248"/>
    <lineage>
        <taxon>Eukaryota</taxon>
        <taxon>Metazoa</taxon>
        <taxon>Spiralia</taxon>
        <taxon>Gnathifera</taxon>
        <taxon>Rotifera</taxon>
        <taxon>Eurotatoria</taxon>
        <taxon>Bdelloidea</taxon>
        <taxon>Adinetida</taxon>
        <taxon>Adinetidae</taxon>
        <taxon>Adineta</taxon>
    </lineage>
</organism>
<comment type="caution">
    <text evidence="11">The sequence shown here is derived from an EMBL/GenBank/DDBJ whole genome shotgun (WGS) entry which is preliminary data.</text>
</comment>
<evidence type="ECO:0000256" key="9">
    <source>
        <dbReference type="ARBA" id="ARBA00023136"/>
    </source>
</evidence>
<evidence type="ECO:0000256" key="4">
    <source>
        <dbReference type="ARBA" id="ARBA00022679"/>
    </source>
</evidence>
<evidence type="ECO:0000256" key="6">
    <source>
        <dbReference type="ARBA" id="ARBA00022968"/>
    </source>
</evidence>